<comment type="caution">
    <text evidence="2">The sequence shown here is derived from an EMBL/GenBank/DDBJ whole genome shotgun (WGS) entry which is preliminary data.</text>
</comment>
<evidence type="ECO:0000313" key="3">
    <source>
        <dbReference type="Proteomes" id="UP001184230"/>
    </source>
</evidence>
<dbReference type="Proteomes" id="UP001184230">
    <property type="component" value="Unassembled WGS sequence"/>
</dbReference>
<evidence type="ECO:0008006" key="4">
    <source>
        <dbReference type="Google" id="ProtNLM"/>
    </source>
</evidence>
<organism evidence="2 3">
    <name type="scientific">Variovorax soli</name>
    <dbReference type="NCBI Taxonomy" id="376815"/>
    <lineage>
        <taxon>Bacteria</taxon>
        <taxon>Pseudomonadati</taxon>
        <taxon>Pseudomonadota</taxon>
        <taxon>Betaproteobacteria</taxon>
        <taxon>Burkholderiales</taxon>
        <taxon>Comamonadaceae</taxon>
        <taxon>Variovorax</taxon>
    </lineage>
</organism>
<name>A0ABU1NL48_9BURK</name>
<feature type="chain" id="PRO_5045999671" description="Carboxypeptidase regulatory-like domain-containing protein" evidence="1">
    <location>
        <begin position="25"/>
        <end position="713"/>
    </location>
</feature>
<keyword evidence="3" id="KW-1185">Reference proteome</keyword>
<sequence>MTSISPKIRAGCTAALVLSLAACGGGGGGGGGFPVAASGTGSAGTGSTGTGSTDTGDTTTAAKLSGVAATGAAFSGATITVVDQTGTTVCTTQTDSAGAYACTLPASTKAPLVIKAVRDDQTLYSTTASAAGGTANVTPLTTIIVAELSPDGNPASLAGAIQTNPAAVTADTIKKQTDDLVAAITPLLSALSLAAIDPISGSFAADGTGQDKVLDSISVSVLPDGTAANVEITVKAAPSADGSAPLSISYSTSSATTPVLPAIAASTLTNTPSPATVTELFTRLTACYALPLSQRVNAPNDTAAVTGGPADVIAPACRTLFVGDDPSTYYGNGNTVGRTASNRGAFSSLFRPGPTGMVWDRGNFEFVRANGDLVFSYRWTDAAGNTDNDTLIARNVGGTLKLAGNGYDYGASVRPFSEHRDLINTPNFNSYTTGYNINIDNRTDGGGNPIFSKVLVTAPDGVVRAFVPQAGLSYLVLMKDDGVTPSGSPIVRLAGAYQNPGTAGNPADKELSLYFVSTQYTDAQIAALQNQSVWTLEFFDTGNAKVATQKYRTLARAQSVAEIRQLAFANITATMRAELLADTDIATGGASIFGAPSQNDPNNVDFSADGQLDAWTVPQGALAPTSLSVFGRAPFGSTAAGQPGARFNDSTGVASSARKALVFCSTQSGSDKHCDNTLGQQYAQGTTINTVELWARNARQVEISKKIGFYKLQ</sequence>
<protein>
    <recommendedName>
        <fullName evidence="4">Carboxypeptidase regulatory-like domain-containing protein</fullName>
    </recommendedName>
</protein>
<gene>
    <name evidence="2" type="ORF">J2739_004994</name>
</gene>
<evidence type="ECO:0000313" key="2">
    <source>
        <dbReference type="EMBL" id="MDR6539198.1"/>
    </source>
</evidence>
<dbReference type="PROSITE" id="PS51257">
    <property type="entry name" value="PROKAR_LIPOPROTEIN"/>
    <property type="match status" value="1"/>
</dbReference>
<feature type="signal peptide" evidence="1">
    <location>
        <begin position="1"/>
        <end position="24"/>
    </location>
</feature>
<reference evidence="2 3" key="1">
    <citation type="submission" date="2023-07" db="EMBL/GenBank/DDBJ databases">
        <title>Sorghum-associated microbial communities from plants grown in Nebraska, USA.</title>
        <authorList>
            <person name="Schachtman D."/>
        </authorList>
    </citation>
    <scope>NUCLEOTIDE SEQUENCE [LARGE SCALE GENOMIC DNA]</scope>
    <source>
        <strain evidence="2 3">DS1781</strain>
    </source>
</reference>
<proteinExistence type="predicted"/>
<accession>A0ABU1NL48</accession>
<dbReference type="RefSeq" id="WP_309906697.1">
    <property type="nucleotide sequence ID" value="NZ_JAVDRF010000015.1"/>
</dbReference>
<dbReference type="EMBL" id="JAVDRF010000015">
    <property type="protein sequence ID" value="MDR6539198.1"/>
    <property type="molecule type" value="Genomic_DNA"/>
</dbReference>
<keyword evidence="1" id="KW-0732">Signal</keyword>
<evidence type="ECO:0000256" key="1">
    <source>
        <dbReference type="SAM" id="SignalP"/>
    </source>
</evidence>